<name>A0A150WKG8_BDEBC</name>
<feature type="chain" id="PRO_5007573251" evidence="2">
    <location>
        <begin position="20"/>
        <end position="141"/>
    </location>
</feature>
<dbReference type="OrthoDB" id="5296075at2"/>
<dbReference type="RefSeq" id="WP_063243481.1">
    <property type="nucleotide sequence ID" value="NZ_LUKF01000012.1"/>
</dbReference>
<sequence length="141" mass="15555">MRTLVAILFSSLLCFNASASTLQDSLKKLQAYSAKDFEAAKDEAAVGEKTQEMLKTVEQTVDTAVAAKEKVSEDVLKELVRVSVLTFEHDPSEAASEILLPLYKKEKKAFEKALKSLPKKEAKELEESLMNASREDDEGNG</sequence>
<proteinExistence type="predicted"/>
<evidence type="ECO:0000256" key="1">
    <source>
        <dbReference type="SAM" id="MobiDB-lite"/>
    </source>
</evidence>
<organism evidence="3 4">
    <name type="scientific">Bdellovibrio bacteriovorus</name>
    <dbReference type="NCBI Taxonomy" id="959"/>
    <lineage>
        <taxon>Bacteria</taxon>
        <taxon>Pseudomonadati</taxon>
        <taxon>Bdellovibrionota</taxon>
        <taxon>Bdellovibrionia</taxon>
        <taxon>Bdellovibrionales</taxon>
        <taxon>Pseudobdellovibrionaceae</taxon>
        <taxon>Bdellovibrio</taxon>
    </lineage>
</organism>
<comment type="caution">
    <text evidence="3">The sequence shown here is derived from an EMBL/GenBank/DDBJ whole genome shotgun (WGS) entry which is preliminary data.</text>
</comment>
<accession>A0A150WKG8</accession>
<reference evidence="3 4" key="1">
    <citation type="submission" date="2016-03" db="EMBL/GenBank/DDBJ databases">
        <authorList>
            <person name="Ploux O."/>
        </authorList>
    </citation>
    <scope>NUCLEOTIDE SEQUENCE [LARGE SCALE GENOMIC DNA]</scope>
    <source>
        <strain evidence="3 4">BER2</strain>
    </source>
</reference>
<gene>
    <name evidence="3" type="ORF">AZI85_03535</name>
</gene>
<protein>
    <submittedName>
        <fullName evidence="3">Uncharacterized protein</fullName>
    </submittedName>
</protein>
<evidence type="ECO:0000313" key="4">
    <source>
        <dbReference type="Proteomes" id="UP000075391"/>
    </source>
</evidence>
<dbReference type="EMBL" id="LUKF01000012">
    <property type="protein sequence ID" value="KYG64499.1"/>
    <property type="molecule type" value="Genomic_DNA"/>
</dbReference>
<dbReference type="AlphaFoldDB" id="A0A150WKG8"/>
<feature type="region of interest" description="Disordered" evidence="1">
    <location>
        <begin position="121"/>
        <end position="141"/>
    </location>
</feature>
<evidence type="ECO:0000313" key="3">
    <source>
        <dbReference type="EMBL" id="KYG64499.1"/>
    </source>
</evidence>
<keyword evidence="2" id="KW-0732">Signal</keyword>
<evidence type="ECO:0000256" key="2">
    <source>
        <dbReference type="SAM" id="SignalP"/>
    </source>
</evidence>
<dbReference type="Proteomes" id="UP000075391">
    <property type="component" value="Unassembled WGS sequence"/>
</dbReference>
<feature type="signal peptide" evidence="2">
    <location>
        <begin position="1"/>
        <end position="19"/>
    </location>
</feature>